<name>A0AAJ1QDP7_9FLAO</name>
<comment type="caution">
    <text evidence="1">The sequence shown here is derived from an EMBL/GenBank/DDBJ whole genome shotgun (WGS) entry which is preliminary data.</text>
</comment>
<sequence length="83" mass="9136">MINIDRNKLISELTVGEFLDLTNNLPTKKEYVYGLKGLAKILGCSRTKASVIKQSGILDDAISQNGKIIVIDKDKALKLFGNK</sequence>
<gene>
    <name evidence="1" type="ORF">HX001_06570</name>
</gene>
<dbReference type="Pfam" id="PF12964">
    <property type="entry name" value="DUF3853"/>
    <property type="match status" value="1"/>
</dbReference>
<organism evidence="1 2">
    <name type="scientific">Empedobacter brevis</name>
    <dbReference type="NCBI Taxonomy" id="247"/>
    <lineage>
        <taxon>Bacteria</taxon>
        <taxon>Pseudomonadati</taxon>
        <taxon>Bacteroidota</taxon>
        <taxon>Flavobacteriia</taxon>
        <taxon>Flavobacteriales</taxon>
        <taxon>Weeksellaceae</taxon>
        <taxon>Empedobacter</taxon>
    </lineage>
</organism>
<dbReference type="AlphaFoldDB" id="A0AAJ1QDP7"/>
<dbReference type="InterPro" id="IPR024363">
    <property type="entry name" value="DUF3853"/>
</dbReference>
<dbReference type="Proteomes" id="UP001170959">
    <property type="component" value="Unassembled WGS sequence"/>
</dbReference>
<dbReference type="EMBL" id="JACAGJ010000003">
    <property type="protein sequence ID" value="MDM1072158.1"/>
    <property type="molecule type" value="Genomic_DNA"/>
</dbReference>
<reference evidence="1" key="2">
    <citation type="journal article" date="2022" name="Sci. Total Environ.">
        <title>Prevalence, transmission, and molecular epidemiology of tet(X)-positive bacteria among humans, animals, and environmental niches in China: An epidemiological, and genomic-based study.</title>
        <authorList>
            <person name="Dong N."/>
            <person name="Zeng Y."/>
            <person name="Cai C."/>
            <person name="Sun C."/>
            <person name="Lu J."/>
            <person name="Liu C."/>
            <person name="Zhou H."/>
            <person name="Sun Q."/>
            <person name="Shu L."/>
            <person name="Wang H."/>
            <person name="Wang Y."/>
            <person name="Wang S."/>
            <person name="Wu C."/>
            <person name="Chan E.W."/>
            <person name="Chen G."/>
            <person name="Shen Z."/>
            <person name="Chen S."/>
            <person name="Zhang R."/>
        </authorList>
    </citation>
    <scope>NUCLEOTIDE SEQUENCE</scope>
    <source>
        <strain evidence="1">R655-4</strain>
    </source>
</reference>
<reference evidence="1" key="1">
    <citation type="submission" date="2020-06" db="EMBL/GenBank/DDBJ databases">
        <authorList>
            <person name="Dong N."/>
        </authorList>
    </citation>
    <scope>NUCLEOTIDE SEQUENCE</scope>
    <source>
        <strain evidence="1">R655-4</strain>
    </source>
</reference>
<protein>
    <submittedName>
        <fullName evidence="1">DUF3853 family protein</fullName>
    </submittedName>
</protein>
<accession>A0AAJ1QDP7</accession>
<evidence type="ECO:0000313" key="2">
    <source>
        <dbReference type="Proteomes" id="UP001170959"/>
    </source>
</evidence>
<evidence type="ECO:0000313" key="1">
    <source>
        <dbReference type="EMBL" id="MDM1072158.1"/>
    </source>
</evidence>
<proteinExistence type="predicted"/>